<feature type="compositionally biased region" description="Low complexity" evidence="5">
    <location>
        <begin position="438"/>
        <end position="469"/>
    </location>
</feature>
<comment type="subcellular location">
    <subcellularLocation>
        <location evidence="1">Secreted</location>
    </subcellularLocation>
</comment>
<dbReference type="GeneID" id="87865141"/>
<gene>
    <name evidence="8" type="ORF">B0H65DRAFT_505383</name>
</gene>
<feature type="domain" description="AA1-like" evidence="7">
    <location>
        <begin position="71"/>
        <end position="199"/>
    </location>
</feature>
<organism evidence="8 9">
    <name type="scientific">Neurospora tetraspora</name>
    <dbReference type="NCBI Taxonomy" id="94610"/>
    <lineage>
        <taxon>Eukaryota</taxon>
        <taxon>Fungi</taxon>
        <taxon>Dikarya</taxon>
        <taxon>Ascomycota</taxon>
        <taxon>Pezizomycotina</taxon>
        <taxon>Sordariomycetes</taxon>
        <taxon>Sordariomycetidae</taxon>
        <taxon>Sordariales</taxon>
        <taxon>Sordariaceae</taxon>
        <taxon>Neurospora</taxon>
    </lineage>
</organism>
<reference evidence="8" key="1">
    <citation type="journal article" date="2023" name="Mol. Phylogenet. Evol.">
        <title>Genome-scale phylogeny and comparative genomics of the fungal order Sordariales.</title>
        <authorList>
            <person name="Hensen N."/>
            <person name="Bonometti L."/>
            <person name="Westerberg I."/>
            <person name="Brannstrom I.O."/>
            <person name="Guillou S."/>
            <person name="Cros-Aarteil S."/>
            <person name="Calhoun S."/>
            <person name="Haridas S."/>
            <person name="Kuo A."/>
            <person name="Mondo S."/>
            <person name="Pangilinan J."/>
            <person name="Riley R."/>
            <person name="LaButti K."/>
            <person name="Andreopoulos B."/>
            <person name="Lipzen A."/>
            <person name="Chen C."/>
            <person name="Yan M."/>
            <person name="Daum C."/>
            <person name="Ng V."/>
            <person name="Clum A."/>
            <person name="Steindorff A."/>
            <person name="Ohm R.A."/>
            <person name="Martin F."/>
            <person name="Silar P."/>
            <person name="Natvig D.O."/>
            <person name="Lalanne C."/>
            <person name="Gautier V."/>
            <person name="Ament-Velasquez S.L."/>
            <person name="Kruys A."/>
            <person name="Hutchinson M.I."/>
            <person name="Powell A.J."/>
            <person name="Barry K."/>
            <person name="Miller A.N."/>
            <person name="Grigoriev I.V."/>
            <person name="Debuchy R."/>
            <person name="Gladieux P."/>
            <person name="Hiltunen Thoren M."/>
            <person name="Johannesson H."/>
        </authorList>
    </citation>
    <scope>NUCLEOTIDE SEQUENCE</scope>
    <source>
        <strain evidence="8">CBS 560.94</strain>
    </source>
</reference>
<feature type="signal peptide" evidence="6">
    <location>
        <begin position="1"/>
        <end position="25"/>
    </location>
</feature>
<comment type="caution">
    <text evidence="8">The sequence shown here is derived from an EMBL/GenBank/DDBJ whole genome shotgun (WGS) entry which is preliminary data.</text>
</comment>
<proteinExistence type="predicted"/>
<evidence type="ECO:0000256" key="6">
    <source>
        <dbReference type="SAM" id="SignalP"/>
    </source>
</evidence>
<evidence type="ECO:0000313" key="9">
    <source>
        <dbReference type="Proteomes" id="UP001278500"/>
    </source>
</evidence>
<feature type="region of interest" description="Disordered" evidence="5">
    <location>
        <begin position="398"/>
        <end position="419"/>
    </location>
</feature>
<keyword evidence="4" id="KW-1015">Disulfide bond</keyword>
<evidence type="ECO:0000256" key="3">
    <source>
        <dbReference type="ARBA" id="ARBA00022729"/>
    </source>
</evidence>
<evidence type="ECO:0000256" key="2">
    <source>
        <dbReference type="ARBA" id="ARBA00022525"/>
    </source>
</evidence>
<evidence type="ECO:0000259" key="7">
    <source>
        <dbReference type="Pfam" id="PF16541"/>
    </source>
</evidence>
<dbReference type="RefSeq" id="XP_062686860.1">
    <property type="nucleotide sequence ID" value="XM_062827987.1"/>
</dbReference>
<feature type="compositionally biased region" description="Basic and acidic residues" evidence="5">
    <location>
        <begin position="399"/>
        <end position="409"/>
    </location>
</feature>
<dbReference type="EMBL" id="JAUEPP010000001">
    <property type="protein sequence ID" value="KAK3355482.1"/>
    <property type="molecule type" value="Genomic_DNA"/>
</dbReference>
<keyword evidence="9" id="KW-1185">Reference proteome</keyword>
<keyword evidence="2" id="KW-0964">Secreted</keyword>
<feature type="region of interest" description="Disordered" evidence="5">
    <location>
        <begin position="438"/>
        <end position="471"/>
    </location>
</feature>
<evidence type="ECO:0000256" key="4">
    <source>
        <dbReference type="ARBA" id="ARBA00023157"/>
    </source>
</evidence>
<feature type="chain" id="PRO_5042224629" description="AA1-like domain-containing protein" evidence="6">
    <location>
        <begin position="26"/>
        <end position="604"/>
    </location>
</feature>
<evidence type="ECO:0000256" key="1">
    <source>
        <dbReference type="ARBA" id="ARBA00004613"/>
    </source>
</evidence>
<protein>
    <recommendedName>
        <fullName evidence="7">AA1-like domain-containing protein</fullName>
    </recommendedName>
</protein>
<evidence type="ECO:0000256" key="5">
    <source>
        <dbReference type="SAM" id="MobiDB-lite"/>
    </source>
</evidence>
<evidence type="ECO:0000313" key="8">
    <source>
        <dbReference type="EMBL" id="KAK3355482.1"/>
    </source>
</evidence>
<accession>A0AAE0JPT4</accession>
<dbReference type="AlphaFoldDB" id="A0AAE0JPT4"/>
<name>A0AAE0JPT4_9PEZI</name>
<sequence>MTASSTNSRSLLLSGLLLLLGSAAAAPAAAPIVSFQQSPNSNHATTASFLTDDNLPAGCTNTSLHGFQWTVSDFHYSSDLIYTTPSHRINGATVRFNLTSNALPELNVYCDAYSSDFSVPFYGQRVYNCSTVVNSSATDDGSDGGSGRFKTQFRYWYGSSQSVEVRQTWECDDLEGPGDMAIFSANGTSAEQTPNCTFEEHQTPPAEWKNGDTYYWNAEACTLPEFSFAPSELQVFAPPYYPPSISEQITDQFLSDSSYLQDERAELSRELGHEVIVEADWQRLLDEYGEQNGPTIVRSATYILGKWCMELRLILDRAEMDDWLIKLLTRLVEAGGKLRVMLDVWEDVKLGTSWSEERGGFFVHLPKHFLFVRRAWNKGEDVLSEEFKKSLLSCFQATEKGKEDSKPEPGKGAGTATELESGLEQLSVRDETGAAEAASAAACKTKPTTANSKTTTTSSASSTQPKPTTFPTVASLPSLAEICSKPPYHITIQDSSNSNPGWISILGSHGASLKLIDQYISKWTPDVVMESEDKPPHVTIDRVVNGAVSTLMVRKMVQGAGAKRRQSVTVPVVLAIVEGTLGYEVVWQGSGEYRLRRDAPFVYE</sequence>
<keyword evidence="3 6" id="KW-0732">Signal</keyword>
<dbReference type="Pfam" id="PF16541">
    <property type="entry name" value="AltA1"/>
    <property type="match status" value="1"/>
</dbReference>
<dbReference type="Proteomes" id="UP001278500">
    <property type="component" value="Unassembled WGS sequence"/>
</dbReference>
<dbReference type="InterPro" id="IPR032382">
    <property type="entry name" value="AltA1"/>
</dbReference>
<reference evidence="8" key="2">
    <citation type="submission" date="2023-06" db="EMBL/GenBank/DDBJ databases">
        <authorList>
            <consortium name="Lawrence Berkeley National Laboratory"/>
            <person name="Haridas S."/>
            <person name="Hensen N."/>
            <person name="Bonometti L."/>
            <person name="Westerberg I."/>
            <person name="Brannstrom I.O."/>
            <person name="Guillou S."/>
            <person name="Cros-Aarteil S."/>
            <person name="Calhoun S."/>
            <person name="Kuo A."/>
            <person name="Mondo S."/>
            <person name="Pangilinan J."/>
            <person name="Riley R."/>
            <person name="Labutti K."/>
            <person name="Andreopoulos B."/>
            <person name="Lipzen A."/>
            <person name="Chen C."/>
            <person name="Yanf M."/>
            <person name="Daum C."/>
            <person name="Ng V."/>
            <person name="Clum A."/>
            <person name="Steindorff A."/>
            <person name="Ohm R."/>
            <person name="Martin F."/>
            <person name="Silar P."/>
            <person name="Natvig D."/>
            <person name="Lalanne C."/>
            <person name="Gautier V."/>
            <person name="Ament-Velasquez S.L."/>
            <person name="Kruys A."/>
            <person name="Hutchinson M.I."/>
            <person name="Powell A.J."/>
            <person name="Barry K."/>
            <person name="Miller A.N."/>
            <person name="Grigoriev I.V."/>
            <person name="Debuchy R."/>
            <person name="Gladieux P."/>
            <person name="Thoren M.H."/>
            <person name="Johannesson H."/>
        </authorList>
    </citation>
    <scope>NUCLEOTIDE SEQUENCE</scope>
    <source>
        <strain evidence="8">CBS 560.94</strain>
    </source>
</reference>
<dbReference type="GO" id="GO:0005576">
    <property type="term" value="C:extracellular region"/>
    <property type="evidence" value="ECO:0007669"/>
    <property type="project" value="UniProtKB-SubCell"/>
</dbReference>